<evidence type="ECO:0000313" key="1">
    <source>
        <dbReference type="EMBL" id="CAG8514107.1"/>
    </source>
</evidence>
<keyword evidence="2" id="KW-1185">Reference proteome</keyword>
<accession>A0A9N9F738</accession>
<protein>
    <submittedName>
        <fullName evidence="1">8513_t:CDS:1</fullName>
    </submittedName>
</protein>
<dbReference type="EMBL" id="CAJVPS010000892">
    <property type="protein sequence ID" value="CAG8514107.1"/>
    <property type="molecule type" value="Genomic_DNA"/>
</dbReference>
<proteinExistence type="predicted"/>
<dbReference type="AlphaFoldDB" id="A0A9N9F738"/>
<evidence type="ECO:0000313" key="2">
    <source>
        <dbReference type="Proteomes" id="UP000789508"/>
    </source>
</evidence>
<dbReference type="Proteomes" id="UP000789508">
    <property type="component" value="Unassembled WGS sequence"/>
</dbReference>
<comment type="caution">
    <text evidence="1">The sequence shown here is derived from an EMBL/GenBank/DDBJ whole genome shotgun (WGS) entry which is preliminary data.</text>
</comment>
<reference evidence="1" key="1">
    <citation type="submission" date="2021-06" db="EMBL/GenBank/DDBJ databases">
        <authorList>
            <person name="Kallberg Y."/>
            <person name="Tangrot J."/>
            <person name="Rosling A."/>
        </authorList>
    </citation>
    <scope>NUCLEOTIDE SEQUENCE</scope>
    <source>
        <strain evidence="1">FL130A</strain>
    </source>
</reference>
<sequence length="52" mass="5456">ALSDKCYPDSEVSSVVALGSSDGNGTASDLTQKYQVLFLDFTIAISLKSSLI</sequence>
<feature type="non-terminal residue" evidence="1">
    <location>
        <position position="1"/>
    </location>
</feature>
<organism evidence="1 2">
    <name type="scientific">Ambispora leptoticha</name>
    <dbReference type="NCBI Taxonomy" id="144679"/>
    <lineage>
        <taxon>Eukaryota</taxon>
        <taxon>Fungi</taxon>
        <taxon>Fungi incertae sedis</taxon>
        <taxon>Mucoromycota</taxon>
        <taxon>Glomeromycotina</taxon>
        <taxon>Glomeromycetes</taxon>
        <taxon>Archaeosporales</taxon>
        <taxon>Ambisporaceae</taxon>
        <taxon>Ambispora</taxon>
    </lineage>
</organism>
<gene>
    <name evidence="1" type="ORF">ALEPTO_LOCUS4126</name>
</gene>
<name>A0A9N9F738_9GLOM</name>